<keyword evidence="3" id="KW-1185">Reference proteome</keyword>
<feature type="region of interest" description="Disordered" evidence="1">
    <location>
        <begin position="17"/>
        <end position="66"/>
    </location>
</feature>
<dbReference type="AlphaFoldDB" id="A0A4Z2G1F5"/>
<proteinExistence type="predicted"/>
<dbReference type="Proteomes" id="UP000314294">
    <property type="component" value="Unassembled WGS sequence"/>
</dbReference>
<evidence type="ECO:0000313" key="3">
    <source>
        <dbReference type="Proteomes" id="UP000314294"/>
    </source>
</evidence>
<comment type="caution">
    <text evidence="2">The sequence shown here is derived from an EMBL/GenBank/DDBJ whole genome shotgun (WGS) entry which is preliminary data.</text>
</comment>
<evidence type="ECO:0000313" key="2">
    <source>
        <dbReference type="EMBL" id="TNN46352.1"/>
    </source>
</evidence>
<dbReference type="EMBL" id="SRLO01000793">
    <property type="protein sequence ID" value="TNN46352.1"/>
    <property type="molecule type" value="Genomic_DNA"/>
</dbReference>
<evidence type="ECO:0000256" key="1">
    <source>
        <dbReference type="SAM" id="MobiDB-lite"/>
    </source>
</evidence>
<sequence length="66" mass="7010">MCTWLFVHADGEKRKEATKGLGVSECGPDKRRVVPSRLENTTSDRPTGGGGRADQPCGFSTAVSSN</sequence>
<accession>A0A4Z2G1F5</accession>
<reference evidence="2 3" key="1">
    <citation type="submission" date="2019-03" db="EMBL/GenBank/DDBJ databases">
        <title>First draft genome of Liparis tanakae, snailfish: a comprehensive survey of snailfish specific genes.</title>
        <authorList>
            <person name="Kim W."/>
            <person name="Song I."/>
            <person name="Jeong J.-H."/>
            <person name="Kim D."/>
            <person name="Kim S."/>
            <person name="Ryu S."/>
            <person name="Song J.Y."/>
            <person name="Lee S.K."/>
        </authorList>
    </citation>
    <scope>NUCLEOTIDE SEQUENCE [LARGE SCALE GENOMIC DNA]</scope>
    <source>
        <tissue evidence="2">Muscle</tissue>
    </source>
</reference>
<organism evidence="2 3">
    <name type="scientific">Liparis tanakae</name>
    <name type="common">Tanaka's snailfish</name>
    <dbReference type="NCBI Taxonomy" id="230148"/>
    <lineage>
        <taxon>Eukaryota</taxon>
        <taxon>Metazoa</taxon>
        <taxon>Chordata</taxon>
        <taxon>Craniata</taxon>
        <taxon>Vertebrata</taxon>
        <taxon>Euteleostomi</taxon>
        <taxon>Actinopterygii</taxon>
        <taxon>Neopterygii</taxon>
        <taxon>Teleostei</taxon>
        <taxon>Neoteleostei</taxon>
        <taxon>Acanthomorphata</taxon>
        <taxon>Eupercaria</taxon>
        <taxon>Perciformes</taxon>
        <taxon>Cottioidei</taxon>
        <taxon>Cottales</taxon>
        <taxon>Liparidae</taxon>
        <taxon>Liparis</taxon>
    </lineage>
</organism>
<gene>
    <name evidence="2" type="ORF">EYF80_043440</name>
</gene>
<protein>
    <submittedName>
        <fullName evidence="2">Uncharacterized protein</fullName>
    </submittedName>
</protein>
<name>A0A4Z2G1F5_9TELE</name>